<name>A0A4U8UKH8_STECR</name>
<organism evidence="3 4">
    <name type="scientific">Steinernema carpocapsae</name>
    <name type="common">Entomopathogenic nematode</name>
    <dbReference type="NCBI Taxonomy" id="34508"/>
    <lineage>
        <taxon>Eukaryota</taxon>
        <taxon>Metazoa</taxon>
        <taxon>Ecdysozoa</taxon>
        <taxon>Nematoda</taxon>
        <taxon>Chromadorea</taxon>
        <taxon>Rhabditida</taxon>
        <taxon>Tylenchina</taxon>
        <taxon>Panagrolaimomorpha</taxon>
        <taxon>Strongyloidoidea</taxon>
        <taxon>Steinernematidae</taxon>
        <taxon>Steinernema</taxon>
    </lineage>
</organism>
<evidence type="ECO:0000313" key="3">
    <source>
        <dbReference type="EMBL" id="TMS32615.1"/>
    </source>
</evidence>
<keyword evidence="1" id="KW-0812">Transmembrane</keyword>
<evidence type="ECO:0000313" key="4">
    <source>
        <dbReference type="Proteomes" id="UP000298663"/>
    </source>
</evidence>
<keyword evidence="2" id="KW-0732">Signal</keyword>
<dbReference type="Proteomes" id="UP000298663">
    <property type="component" value="Chromosome X"/>
</dbReference>
<feature type="transmembrane region" description="Helical" evidence="1">
    <location>
        <begin position="131"/>
        <end position="154"/>
    </location>
</feature>
<sequence length="156" mass="17411">MRLVNNHFSLLLIILVLFLGQKSTQTTLESTAAFVFCVLCSWPPGKEVSEQTKRAEEKASSIRAAALVAAAGWQSVRQSVLLVSFLPHLVYHQAVFSQVFLSVFPVTQIQDPPPPNLFRVQPSPSPMFTPLHFRAVFVLLALTLLHFLHISIVFKT</sequence>
<reference evidence="3 4" key="1">
    <citation type="journal article" date="2015" name="Genome Biol.">
        <title>Comparative genomics of Steinernema reveals deeply conserved gene regulatory networks.</title>
        <authorList>
            <person name="Dillman A.R."/>
            <person name="Macchietto M."/>
            <person name="Porter C.F."/>
            <person name="Rogers A."/>
            <person name="Williams B."/>
            <person name="Antoshechkin I."/>
            <person name="Lee M.M."/>
            <person name="Goodwin Z."/>
            <person name="Lu X."/>
            <person name="Lewis E.E."/>
            <person name="Goodrich-Blair H."/>
            <person name="Stock S.P."/>
            <person name="Adams B.J."/>
            <person name="Sternberg P.W."/>
            <person name="Mortazavi A."/>
        </authorList>
    </citation>
    <scope>NUCLEOTIDE SEQUENCE [LARGE SCALE GENOMIC DNA]</scope>
    <source>
        <strain evidence="3 4">ALL</strain>
    </source>
</reference>
<reference evidence="3 4" key="2">
    <citation type="journal article" date="2019" name="G3 (Bethesda)">
        <title>Hybrid Assembly of the Genome of the Entomopathogenic Nematode Steinernema carpocapsae Identifies the X-Chromosome.</title>
        <authorList>
            <person name="Serra L."/>
            <person name="Macchietto M."/>
            <person name="Macias-Munoz A."/>
            <person name="McGill C.J."/>
            <person name="Rodriguez I.M."/>
            <person name="Rodriguez B."/>
            <person name="Murad R."/>
            <person name="Mortazavi A."/>
        </authorList>
    </citation>
    <scope>NUCLEOTIDE SEQUENCE [LARGE SCALE GENOMIC DNA]</scope>
    <source>
        <strain evidence="3 4">ALL</strain>
    </source>
</reference>
<evidence type="ECO:0000256" key="2">
    <source>
        <dbReference type="SAM" id="SignalP"/>
    </source>
</evidence>
<evidence type="ECO:0000256" key="1">
    <source>
        <dbReference type="SAM" id="Phobius"/>
    </source>
</evidence>
<dbReference type="EMBL" id="CM016762">
    <property type="protein sequence ID" value="TMS32615.1"/>
    <property type="molecule type" value="Genomic_DNA"/>
</dbReference>
<accession>A0A4U8UKH8</accession>
<gene>
    <name evidence="3" type="ORF">L596_000434</name>
</gene>
<proteinExistence type="predicted"/>
<dbReference type="AlphaFoldDB" id="A0A4U8UKH8"/>
<feature type="signal peptide" evidence="2">
    <location>
        <begin position="1"/>
        <end position="24"/>
    </location>
</feature>
<comment type="caution">
    <text evidence="3">The sequence shown here is derived from an EMBL/GenBank/DDBJ whole genome shotgun (WGS) entry which is preliminary data.</text>
</comment>
<protein>
    <recommendedName>
        <fullName evidence="5">Secreted protein</fullName>
    </recommendedName>
</protein>
<evidence type="ECO:0008006" key="5">
    <source>
        <dbReference type="Google" id="ProtNLM"/>
    </source>
</evidence>
<keyword evidence="1" id="KW-1133">Transmembrane helix</keyword>
<dbReference type="EMBL" id="AZBU02000001">
    <property type="protein sequence ID" value="TMS32615.1"/>
    <property type="molecule type" value="Genomic_DNA"/>
</dbReference>
<keyword evidence="4" id="KW-1185">Reference proteome</keyword>
<feature type="chain" id="PRO_5020289658" description="Secreted protein" evidence="2">
    <location>
        <begin position="25"/>
        <end position="156"/>
    </location>
</feature>
<keyword evidence="1" id="KW-0472">Membrane</keyword>